<evidence type="ECO:0000313" key="3">
    <source>
        <dbReference type="EMBL" id="MFH4982410.1"/>
    </source>
</evidence>
<evidence type="ECO:0000256" key="2">
    <source>
        <dbReference type="SAM" id="MobiDB-lite"/>
    </source>
</evidence>
<dbReference type="GO" id="GO:0003723">
    <property type="term" value="F:RNA binding"/>
    <property type="evidence" value="ECO:0007669"/>
    <property type="project" value="UniProtKB-KW"/>
</dbReference>
<keyword evidence="1" id="KW-0694">RNA-binding</keyword>
<feature type="compositionally biased region" description="Basic and acidic residues" evidence="2">
    <location>
        <begin position="358"/>
        <end position="367"/>
    </location>
</feature>
<feature type="region of interest" description="Disordered" evidence="2">
    <location>
        <begin position="202"/>
        <end position="233"/>
    </location>
</feature>
<comment type="caution">
    <text evidence="3">The sequence shown here is derived from an EMBL/GenBank/DDBJ whole genome shotgun (WGS) entry which is preliminary data.</text>
</comment>
<dbReference type="AlphaFoldDB" id="A0ABD6F101"/>
<name>A0ABD6F101_9BILA</name>
<evidence type="ECO:0000256" key="1">
    <source>
        <dbReference type="ARBA" id="ARBA00022884"/>
    </source>
</evidence>
<protein>
    <recommendedName>
        <fullName evidence="5">Nucleolar protein 8</fullName>
    </recommendedName>
</protein>
<reference evidence="3 4" key="1">
    <citation type="submission" date="2024-08" db="EMBL/GenBank/DDBJ databases">
        <title>Gnathostoma spinigerum genome.</title>
        <authorList>
            <person name="Gonzalez-Bertolin B."/>
            <person name="Monzon S."/>
            <person name="Zaballos A."/>
            <person name="Jimenez P."/>
            <person name="Dekumyoy P."/>
            <person name="Varona S."/>
            <person name="Cuesta I."/>
            <person name="Sumanam S."/>
            <person name="Adisakwattana P."/>
            <person name="Gasser R.B."/>
            <person name="Hernandez-Gonzalez A."/>
            <person name="Young N.D."/>
            <person name="Perteguer M.J."/>
        </authorList>
    </citation>
    <scope>NUCLEOTIDE SEQUENCE [LARGE SCALE GENOMIC DNA]</scope>
    <source>
        <strain evidence="3">AL3</strain>
        <tissue evidence="3">Liver</tissue>
    </source>
</reference>
<organism evidence="3 4">
    <name type="scientific">Gnathostoma spinigerum</name>
    <dbReference type="NCBI Taxonomy" id="75299"/>
    <lineage>
        <taxon>Eukaryota</taxon>
        <taxon>Metazoa</taxon>
        <taxon>Ecdysozoa</taxon>
        <taxon>Nematoda</taxon>
        <taxon>Chromadorea</taxon>
        <taxon>Rhabditida</taxon>
        <taxon>Spirurina</taxon>
        <taxon>Gnathostomatomorpha</taxon>
        <taxon>Gnathostomatoidea</taxon>
        <taxon>Gnathostomatidae</taxon>
        <taxon>Gnathostoma</taxon>
    </lineage>
</organism>
<keyword evidence="4" id="KW-1185">Reference proteome</keyword>
<feature type="compositionally biased region" description="Basic and acidic residues" evidence="2">
    <location>
        <begin position="74"/>
        <end position="86"/>
    </location>
</feature>
<dbReference type="PANTHER" id="PTHR48029">
    <property type="entry name" value="NUCLEOLAR PROTEIN 8"/>
    <property type="match status" value="1"/>
</dbReference>
<sequence length="386" mass="45053">MFQLSTKVNRSGNLRLFDSESDEEEADDLNLKIENRHFGEKGAKLMEMEARFGNDERFRLNERFQEDGDDAEENKEGKEVAERKEKRKAELSILSKVLGKPVRSTEDREDSFKRPKRVAPFVRFDPDNPEHLRWLKEQNEVESAEEEEEEVEEGDKEDVNRVIEGRFVKVDKSFLQDLKSSCSETTQNGKTFSFLASIGRSYSSPVKQSDNSDEETVHNRVPESRKIEKNEQTNERLENDKIQKSLLSMNENNRHSRFFLMDTDLELTSVAEKFYRKQDIDTVKKKWSLIRKSIIKVYKARRKAAIKKKKLEESNREIINSNSKAKNASMKGKKIPTQSAVTPKEAEPSENGKQMKRLTSEKSDNVRTRKRGRNHHPAVRKRKRKV</sequence>
<dbReference type="EMBL" id="JBGFUD010009242">
    <property type="protein sequence ID" value="MFH4982410.1"/>
    <property type="molecule type" value="Genomic_DNA"/>
</dbReference>
<dbReference type="Proteomes" id="UP001608902">
    <property type="component" value="Unassembled WGS sequence"/>
</dbReference>
<feature type="region of interest" description="Disordered" evidence="2">
    <location>
        <begin position="61"/>
        <end position="86"/>
    </location>
</feature>
<dbReference type="PANTHER" id="PTHR48029:SF1">
    <property type="entry name" value="NUCLEOLAR PROTEIN 8"/>
    <property type="match status" value="1"/>
</dbReference>
<evidence type="ECO:0000313" key="4">
    <source>
        <dbReference type="Proteomes" id="UP001608902"/>
    </source>
</evidence>
<feature type="compositionally biased region" description="Basic residues" evidence="2">
    <location>
        <begin position="368"/>
        <end position="386"/>
    </location>
</feature>
<proteinExistence type="predicted"/>
<gene>
    <name evidence="3" type="ORF">AB6A40_009119</name>
</gene>
<evidence type="ECO:0008006" key="5">
    <source>
        <dbReference type="Google" id="ProtNLM"/>
    </source>
</evidence>
<feature type="compositionally biased region" description="Basic and acidic residues" evidence="2">
    <location>
        <begin position="215"/>
        <end position="233"/>
    </location>
</feature>
<accession>A0ABD6F101</accession>
<feature type="region of interest" description="Disordered" evidence="2">
    <location>
        <begin position="322"/>
        <end position="386"/>
    </location>
</feature>